<accession>A0A5W3RV24</accession>
<dbReference type="EMBL" id="AAHDIR010000004">
    <property type="protein sequence ID" value="EBU8204138.1"/>
    <property type="molecule type" value="Genomic_DNA"/>
</dbReference>
<dbReference type="AlphaFoldDB" id="A0A5W3RV24"/>
<organism evidence="1">
    <name type="scientific">Salmonella enterica subsp. enterica serovar Cardoner</name>
    <dbReference type="NCBI Taxonomy" id="2564309"/>
    <lineage>
        <taxon>Bacteria</taxon>
        <taxon>Pseudomonadati</taxon>
        <taxon>Pseudomonadota</taxon>
        <taxon>Gammaproteobacteria</taxon>
        <taxon>Enterobacterales</taxon>
        <taxon>Enterobacteriaceae</taxon>
        <taxon>Salmonella</taxon>
    </lineage>
</organism>
<comment type="caution">
    <text evidence="1">The sequence shown here is derived from an EMBL/GenBank/DDBJ whole genome shotgun (WGS) entry which is preliminary data.</text>
</comment>
<name>A0A5W3RV24_SALET</name>
<protein>
    <submittedName>
        <fullName evidence="1">Uncharacterized protein</fullName>
    </submittedName>
</protein>
<gene>
    <name evidence="1" type="ORF">DLM21_07170</name>
</gene>
<evidence type="ECO:0000313" key="1">
    <source>
        <dbReference type="EMBL" id="EBU8204138.1"/>
    </source>
</evidence>
<sequence length="154" mass="17634">MFYNDTKTRQLYCNAVNETFHTDNVVIFFKEGYDRIAIAEGGRIALRERTIKGRVKWIFDNAASAHWCQCWADLQGVDSQLLNTIDNGKFIIRARYALQQIELFASGYLCGLSVFYGSGRGGDRSYDPAWCQAFQCGLKNMPPEEIYEENYVGQ</sequence>
<proteinExistence type="predicted"/>
<reference evidence="1" key="1">
    <citation type="submission" date="2018-05" db="EMBL/GenBank/DDBJ databases">
        <authorList>
            <person name="Ashton P.M."/>
            <person name="Dallman T."/>
            <person name="Nair S."/>
            <person name="De Pinna E."/>
            <person name="Peters T."/>
            <person name="Grant K."/>
        </authorList>
    </citation>
    <scope>NUCLEOTIDE SEQUENCE</scope>
    <source>
        <strain evidence="1">374031</strain>
    </source>
</reference>